<dbReference type="Proteomes" id="UP000177870">
    <property type="component" value="Chromosome"/>
</dbReference>
<sequence>MKKLSTITLTAALVTLGTVGANPALADTYLLDFEKDDAGKVLKAGTKTNIGNQWEKWGVHITSNTGSNHPLRLFNSNCGPDFGITCTGGDADLATGPSFRTKPQGNVLIINENKNKTPDDWAGGGIISFVFDKAVSLDFVKLLDIDENPKNKDGFVKAFLEDGSKVKKSLKLGTDNSLSTYDFSDLPEYSVTKLKIKLPGSGAVSGIKFRNFPEPPKSSKKVPEPTSALGLFMLGAIGAGSVFKRHK</sequence>
<evidence type="ECO:0000256" key="1">
    <source>
        <dbReference type="SAM" id="SignalP"/>
    </source>
</evidence>
<protein>
    <recommendedName>
        <fullName evidence="2">Ice-binding protein C-terminal domain-containing protein</fullName>
    </recommendedName>
</protein>
<accession>A0A1D8TNH1</accession>
<name>A0A1D8TNH1_9CYAN</name>
<dbReference type="AlphaFoldDB" id="A0A1D8TNH1"/>
<gene>
    <name evidence="3" type="ORF">BJP34_05375</name>
</gene>
<evidence type="ECO:0000259" key="2">
    <source>
        <dbReference type="Pfam" id="PF07589"/>
    </source>
</evidence>
<organism evidence="3 4">
    <name type="scientific">Moorena producens PAL-8-15-08-1</name>
    <dbReference type="NCBI Taxonomy" id="1458985"/>
    <lineage>
        <taxon>Bacteria</taxon>
        <taxon>Bacillati</taxon>
        <taxon>Cyanobacteriota</taxon>
        <taxon>Cyanophyceae</taxon>
        <taxon>Coleofasciculales</taxon>
        <taxon>Coleofasciculaceae</taxon>
        <taxon>Moorena</taxon>
    </lineage>
</organism>
<feature type="chain" id="PRO_5009438767" description="Ice-binding protein C-terminal domain-containing protein" evidence="1">
    <location>
        <begin position="27"/>
        <end position="247"/>
    </location>
</feature>
<dbReference type="InterPro" id="IPR013424">
    <property type="entry name" value="Ice-binding_C"/>
</dbReference>
<dbReference type="EMBL" id="CP017599">
    <property type="protein sequence ID" value="AOW98955.1"/>
    <property type="molecule type" value="Genomic_DNA"/>
</dbReference>
<proteinExistence type="predicted"/>
<reference evidence="4" key="1">
    <citation type="submission" date="2016-10" db="EMBL/GenBank/DDBJ databases">
        <title>Comparative genomics uncovers the prolific and rare metabolic potential of the cyanobacterial genus Moorea.</title>
        <authorList>
            <person name="Leao T."/>
            <person name="Castelao G."/>
            <person name="Korobeynikov A."/>
            <person name="Monroe E.A."/>
            <person name="Podell S."/>
            <person name="Glukhov E."/>
            <person name="Allen E."/>
            <person name="Gerwick W.H."/>
            <person name="Gerwick L."/>
        </authorList>
    </citation>
    <scope>NUCLEOTIDE SEQUENCE [LARGE SCALE GENOMIC DNA]</scope>
    <source>
        <strain evidence="4">PAL-8-15-08-1</strain>
    </source>
</reference>
<keyword evidence="1" id="KW-0732">Signal</keyword>
<feature type="signal peptide" evidence="1">
    <location>
        <begin position="1"/>
        <end position="26"/>
    </location>
</feature>
<feature type="domain" description="Ice-binding protein C-terminal" evidence="2">
    <location>
        <begin position="222"/>
        <end position="241"/>
    </location>
</feature>
<dbReference type="KEGG" id="mpro:BJP34_05375"/>
<dbReference type="NCBIfam" id="TIGR02595">
    <property type="entry name" value="PEP_CTERM"/>
    <property type="match status" value="1"/>
</dbReference>
<evidence type="ECO:0000313" key="3">
    <source>
        <dbReference type="EMBL" id="AOW98955.1"/>
    </source>
</evidence>
<dbReference type="OrthoDB" id="571040at2"/>
<dbReference type="STRING" id="1458985.BJP34_05375"/>
<evidence type="ECO:0000313" key="4">
    <source>
        <dbReference type="Proteomes" id="UP000177870"/>
    </source>
</evidence>
<dbReference type="RefSeq" id="WP_070391457.1">
    <property type="nucleotide sequence ID" value="NZ_CP017599.1"/>
</dbReference>
<dbReference type="Pfam" id="PF07589">
    <property type="entry name" value="PEP-CTERM"/>
    <property type="match status" value="1"/>
</dbReference>